<evidence type="ECO:0000256" key="8">
    <source>
        <dbReference type="ARBA" id="ARBA00032386"/>
    </source>
</evidence>
<evidence type="ECO:0000256" key="1">
    <source>
        <dbReference type="ARBA" id="ARBA00006479"/>
    </source>
</evidence>
<dbReference type="PANTHER" id="PTHR18964:SF149">
    <property type="entry name" value="BIFUNCTIONAL UDP-N-ACETYLGLUCOSAMINE 2-EPIMERASE_N-ACETYLMANNOSAMINE KINASE"/>
    <property type="match status" value="1"/>
</dbReference>
<proteinExistence type="inferred from homology"/>
<dbReference type="EC" id="2.7.1.2" evidence="2"/>
<evidence type="ECO:0000313" key="10">
    <source>
        <dbReference type="Proteomes" id="UP000279911"/>
    </source>
</evidence>
<dbReference type="RefSeq" id="WP_125479940.1">
    <property type="nucleotide sequence ID" value="NZ_RSFW01000012.1"/>
</dbReference>
<sequence length="325" mass="33490">MTEKWLVGVDLGGTTTKLAFISLYGEILHKWEIPTDVSNEGKNITVNIAKAIDAKLEELGHSKSDIVGIGMGAPGPVDLATGVIFEAVNLGWREPYPLKDLLEVETSLPAVIDNDANCAALGEMWKGAGNGAKDLVCVTLGTGVGGGVITNGDIVHGASGAAGEIGHITSMAEGGAPCNCGKTGCLETIASATGIVRIAAEVLQTDDSKGELAAVFKETGLVTAKDVFDSARRDDDMAMGVINTVALYLGIALANIANTLNPEKIVLGGGVSRAGEVLLKPVKEQFLRNSFPRVAQSTEISIATLGNDAGVIGAAWLVKNKIGQA</sequence>
<dbReference type="OrthoDB" id="9810372at2"/>
<evidence type="ECO:0000256" key="2">
    <source>
        <dbReference type="ARBA" id="ARBA00012323"/>
    </source>
</evidence>
<evidence type="ECO:0000256" key="5">
    <source>
        <dbReference type="ARBA" id="ARBA00022741"/>
    </source>
</evidence>
<keyword evidence="4 9" id="KW-0808">Transferase</keyword>
<dbReference type="EMBL" id="RSFW01000012">
    <property type="protein sequence ID" value="RSD27485.1"/>
    <property type="molecule type" value="Genomic_DNA"/>
</dbReference>
<dbReference type="InterPro" id="IPR004654">
    <property type="entry name" value="ROK_glcA"/>
</dbReference>
<dbReference type="Gene3D" id="3.30.420.40">
    <property type="match status" value="2"/>
</dbReference>
<keyword evidence="5" id="KW-0547">Nucleotide-binding</keyword>
<reference evidence="10" key="1">
    <citation type="submission" date="2018-12" db="EMBL/GenBank/DDBJ databases">
        <title>Bacillus chawlae sp. nov., Bacillus glennii sp. nov., and Bacillus saganii sp. nov. Isolated from the Vehicle Assembly Building at Kennedy Space Center where the Viking Spacecraft were Assembled.</title>
        <authorList>
            <person name="Seuylemezian A."/>
            <person name="Vaishampayan P."/>
        </authorList>
    </citation>
    <scope>NUCLEOTIDE SEQUENCE [LARGE SCALE GENOMIC DNA]</scope>
    <source>
        <strain evidence="10">DSM 13966</strain>
    </source>
</reference>
<evidence type="ECO:0000256" key="7">
    <source>
        <dbReference type="ARBA" id="ARBA00022840"/>
    </source>
</evidence>
<dbReference type="PANTHER" id="PTHR18964">
    <property type="entry name" value="ROK (REPRESSOR, ORF, KINASE) FAMILY"/>
    <property type="match status" value="1"/>
</dbReference>
<name>A0A3R9DUB5_9BACI</name>
<comment type="caution">
    <text evidence="9">The sequence shown here is derived from an EMBL/GenBank/DDBJ whole genome shotgun (WGS) entry which is preliminary data.</text>
</comment>
<protein>
    <recommendedName>
        <fullName evidence="3">Glucokinase</fullName>
        <ecNumber evidence="2">2.7.1.2</ecNumber>
    </recommendedName>
    <alternativeName>
        <fullName evidence="8">Glucose kinase</fullName>
    </alternativeName>
</protein>
<evidence type="ECO:0000313" key="9">
    <source>
        <dbReference type="EMBL" id="RSD27485.1"/>
    </source>
</evidence>
<dbReference type="PROSITE" id="PS01125">
    <property type="entry name" value="ROK"/>
    <property type="match status" value="1"/>
</dbReference>
<dbReference type="STRING" id="285983.UB32_09110"/>
<keyword evidence="6 9" id="KW-0418">Kinase</keyword>
<dbReference type="NCBIfam" id="TIGR00744">
    <property type="entry name" value="ROK_glcA_fam"/>
    <property type="match status" value="1"/>
</dbReference>
<dbReference type="GO" id="GO:0005737">
    <property type="term" value="C:cytoplasm"/>
    <property type="evidence" value="ECO:0007669"/>
    <property type="project" value="InterPro"/>
</dbReference>
<dbReference type="AlphaFoldDB" id="A0A3R9DUB5"/>
<dbReference type="CDD" id="cd24062">
    <property type="entry name" value="ASKHA_NBD_ROK_BsGLK-like"/>
    <property type="match status" value="1"/>
</dbReference>
<comment type="similarity">
    <text evidence="1">Belongs to the ROK (NagC/XylR) family.</text>
</comment>
<accession>A0A3R9DUB5</accession>
<evidence type="ECO:0000256" key="4">
    <source>
        <dbReference type="ARBA" id="ARBA00022679"/>
    </source>
</evidence>
<dbReference type="Proteomes" id="UP000279911">
    <property type="component" value="Unassembled WGS sequence"/>
</dbReference>
<dbReference type="GO" id="GO:0006096">
    <property type="term" value="P:glycolytic process"/>
    <property type="evidence" value="ECO:0007669"/>
    <property type="project" value="InterPro"/>
</dbReference>
<dbReference type="InterPro" id="IPR000600">
    <property type="entry name" value="ROK"/>
</dbReference>
<dbReference type="InterPro" id="IPR043129">
    <property type="entry name" value="ATPase_NBD"/>
</dbReference>
<dbReference type="InterPro" id="IPR049874">
    <property type="entry name" value="ROK_cs"/>
</dbReference>
<dbReference type="GO" id="GO:0005524">
    <property type="term" value="F:ATP binding"/>
    <property type="evidence" value="ECO:0007669"/>
    <property type="project" value="UniProtKB-KW"/>
</dbReference>
<evidence type="ECO:0000256" key="6">
    <source>
        <dbReference type="ARBA" id="ARBA00022777"/>
    </source>
</evidence>
<dbReference type="SUPFAM" id="SSF53067">
    <property type="entry name" value="Actin-like ATPase domain"/>
    <property type="match status" value="1"/>
</dbReference>
<dbReference type="Pfam" id="PF00480">
    <property type="entry name" value="ROK"/>
    <property type="match status" value="1"/>
</dbReference>
<organism evidence="9 10">
    <name type="scientific">Mesobacillus subterraneus</name>
    <dbReference type="NCBI Taxonomy" id="285983"/>
    <lineage>
        <taxon>Bacteria</taxon>
        <taxon>Bacillati</taxon>
        <taxon>Bacillota</taxon>
        <taxon>Bacilli</taxon>
        <taxon>Bacillales</taxon>
        <taxon>Bacillaceae</taxon>
        <taxon>Mesobacillus</taxon>
    </lineage>
</organism>
<gene>
    <name evidence="9" type="ORF">EJA10_10185</name>
</gene>
<evidence type="ECO:0000256" key="3">
    <source>
        <dbReference type="ARBA" id="ARBA00014701"/>
    </source>
</evidence>
<dbReference type="GO" id="GO:0004340">
    <property type="term" value="F:glucokinase activity"/>
    <property type="evidence" value="ECO:0007669"/>
    <property type="project" value="UniProtKB-EC"/>
</dbReference>
<keyword evidence="7" id="KW-0067">ATP-binding</keyword>